<sequence>MVVRGVLAGTPVEEFVDAAALARLVVEGAVRALVQVAEVVSVVQGWDPAARRAPWGEGEPRGARAGPGRPAPAFLCAVRG</sequence>
<protein>
    <submittedName>
        <fullName evidence="1">Uncharacterized protein</fullName>
    </submittedName>
</protein>
<dbReference type="AlphaFoldDB" id="A0A1M6AJG8"/>
<accession>A0A1M6AJG8</accession>
<gene>
    <name evidence="1" type="ORF">SAMN05421803_10110</name>
</gene>
<dbReference type="Proteomes" id="UP000184452">
    <property type="component" value="Unassembled WGS sequence"/>
</dbReference>
<dbReference type="EMBL" id="FQZK01000001">
    <property type="protein sequence ID" value="SHI36664.1"/>
    <property type="molecule type" value="Genomic_DNA"/>
</dbReference>
<name>A0A1M6AJG8_9ACTN</name>
<proteinExistence type="predicted"/>
<organism evidence="1 2">
    <name type="scientific">Nocardiopsis flavescens</name>
    <dbReference type="NCBI Taxonomy" id="758803"/>
    <lineage>
        <taxon>Bacteria</taxon>
        <taxon>Bacillati</taxon>
        <taxon>Actinomycetota</taxon>
        <taxon>Actinomycetes</taxon>
        <taxon>Streptosporangiales</taxon>
        <taxon>Nocardiopsidaceae</taxon>
        <taxon>Nocardiopsis</taxon>
    </lineage>
</organism>
<dbReference type="STRING" id="758803.SAMN05421803_10110"/>
<reference evidence="1 2" key="1">
    <citation type="submission" date="2016-11" db="EMBL/GenBank/DDBJ databases">
        <authorList>
            <person name="Jaros S."/>
            <person name="Januszkiewicz K."/>
            <person name="Wedrychowicz H."/>
        </authorList>
    </citation>
    <scope>NUCLEOTIDE SEQUENCE [LARGE SCALE GENOMIC DNA]</scope>
    <source>
        <strain evidence="1 2">CGMCC 4.5723</strain>
    </source>
</reference>
<evidence type="ECO:0000313" key="2">
    <source>
        <dbReference type="Proteomes" id="UP000184452"/>
    </source>
</evidence>
<evidence type="ECO:0000313" key="1">
    <source>
        <dbReference type="EMBL" id="SHI36664.1"/>
    </source>
</evidence>
<keyword evidence="2" id="KW-1185">Reference proteome</keyword>